<sequence>MRKLSISIAVLSGSFFLAQTGNVGINTSSPDSNAVLDVVSSDKGLLPPRVSLTSTSSASPLTAHVAGMIVYNTATAGDVTPALYYNDGTKWVLGGAGTPAATTNNLTTSGNTITSNVNGISSTAPAINTNSLSLSGTSLTGTVNGIASNSLDLTPAITAATTNTLVSGGTGNNTITSTVNGVSANTTAVKTVSNTSTGNSLSTTVNGIAGTTVPMINTNALSLSGTSLTGTVNGIASNSLDLTPAVTAATTHTLSVSGNTLTSNVNGVTPNVTVPNIYTANGTLTSARTVNTSSFLLSFVNGSSSTTINNTAAGNGMLSVGGSSRGYIRAIASGNTFADMFVDASSAAQYTAGGSISGMDVGTATGSATSLRLVTAGQGRMTVSGTTGNVAIGTNPTSNKLEVAGSVKATNFISNTTTYPDYVFEGYYQGKSAINPQYKFKKLEDVEGFIKENGHLPGYASIEEIREKEMTIDVSKNTITNMEKIEELYLYAIEQNKMIKELQEEIKVLKMKQK</sequence>
<keyword evidence="3" id="KW-1185">Reference proteome</keyword>
<evidence type="ECO:0000256" key="1">
    <source>
        <dbReference type="SAM" id="SignalP"/>
    </source>
</evidence>
<dbReference type="EMBL" id="JACHLE010000001">
    <property type="protein sequence ID" value="MBB4805553.1"/>
    <property type="molecule type" value="Genomic_DNA"/>
</dbReference>
<accession>A0A840KDD3</accession>
<evidence type="ECO:0000313" key="3">
    <source>
        <dbReference type="Proteomes" id="UP000592180"/>
    </source>
</evidence>
<feature type="signal peptide" evidence="1">
    <location>
        <begin position="1"/>
        <end position="18"/>
    </location>
</feature>
<dbReference type="RefSeq" id="WP_184184860.1">
    <property type="nucleotide sequence ID" value="NZ_JACHLE010000001.1"/>
</dbReference>
<gene>
    <name evidence="2" type="ORF">HNP38_000825</name>
</gene>
<name>A0A840KDD3_9FLAO</name>
<feature type="chain" id="PRO_5032541579" description="Endosialidase-like protein" evidence="1">
    <location>
        <begin position="19"/>
        <end position="514"/>
    </location>
</feature>
<proteinExistence type="predicted"/>
<keyword evidence="1" id="KW-0732">Signal</keyword>
<evidence type="ECO:0000313" key="2">
    <source>
        <dbReference type="EMBL" id="MBB4805553.1"/>
    </source>
</evidence>
<dbReference type="AlphaFoldDB" id="A0A840KDD3"/>
<evidence type="ECO:0008006" key="4">
    <source>
        <dbReference type="Google" id="ProtNLM"/>
    </source>
</evidence>
<comment type="caution">
    <text evidence="2">The sequence shown here is derived from an EMBL/GenBank/DDBJ whole genome shotgun (WGS) entry which is preliminary data.</text>
</comment>
<organism evidence="2 3">
    <name type="scientific">Chryseobacterium defluvii</name>
    <dbReference type="NCBI Taxonomy" id="160396"/>
    <lineage>
        <taxon>Bacteria</taxon>
        <taxon>Pseudomonadati</taxon>
        <taxon>Bacteroidota</taxon>
        <taxon>Flavobacteriia</taxon>
        <taxon>Flavobacteriales</taxon>
        <taxon>Weeksellaceae</taxon>
        <taxon>Chryseobacterium group</taxon>
        <taxon>Chryseobacterium</taxon>
    </lineage>
</organism>
<dbReference type="Proteomes" id="UP000592180">
    <property type="component" value="Unassembled WGS sequence"/>
</dbReference>
<protein>
    <recommendedName>
        <fullName evidence="4">Endosialidase-like protein</fullName>
    </recommendedName>
</protein>
<reference evidence="2 3" key="1">
    <citation type="submission" date="2020-08" db="EMBL/GenBank/DDBJ databases">
        <title>Functional genomics of gut bacteria from endangered species of beetles.</title>
        <authorList>
            <person name="Carlos-Shanley C."/>
        </authorList>
    </citation>
    <scope>NUCLEOTIDE SEQUENCE [LARGE SCALE GENOMIC DNA]</scope>
    <source>
        <strain evidence="2 3">S00151</strain>
    </source>
</reference>